<gene>
    <name evidence="1" type="ORF">A0Y59_08210</name>
</gene>
<dbReference type="EMBL" id="AABVCV010000024">
    <property type="protein sequence ID" value="EAJ1255143.1"/>
    <property type="molecule type" value="Genomic_DNA"/>
</dbReference>
<comment type="caution">
    <text evidence="1">The sequence shown here is derived from an EMBL/GenBank/DDBJ whole genome shotgun (WGS) entry which is preliminary data.</text>
</comment>
<reference evidence="1 2" key="1">
    <citation type="submission" date="2018-05" db="EMBL/GenBank/DDBJ databases">
        <authorList>
            <consortium name="PulseNet: The National Subtyping Network for Foodborne Disease Surveillance"/>
            <person name="Tarr C.L."/>
            <person name="Trees E."/>
            <person name="Katz L.S."/>
            <person name="Carleton-Romer H.A."/>
            <person name="Stroika S."/>
            <person name="Kucerova Z."/>
            <person name="Roache K.F."/>
            <person name="Sabol A.L."/>
            <person name="Besser J."/>
            <person name="Gerner-Smidt P."/>
        </authorList>
    </citation>
    <scope>NUCLEOTIDE SEQUENCE [LARGE SCALE GENOMIC DNA]</scope>
    <source>
        <strain evidence="1 2">1988D-2602</strain>
    </source>
</reference>
<dbReference type="Proteomes" id="UP000533324">
    <property type="component" value="Unassembled WGS sequence"/>
</dbReference>
<protein>
    <submittedName>
        <fullName evidence="1">Uncharacterized protein</fullName>
    </submittedName>
</protein>
<name>A0A7U8AR88_CAMLA</name>
<proteinExistence type="predicted"/>
<accession>A0A7U8AR88</accession>
<organism evidence="1 2">
    <name type="scientific">Campylobacter lari</name>
    <dbReference type="NCBI Taxonomy" id="201"/>
    <lineage>
        <taxon>Bacteria</taxon>
        <taxon>Pseudomonadati</taxon>
        <taxon>Campylobacterota</taxon>
        <taxon>Epsilonproteobacteria</taxon>
        <taxon>Campylobacterales</taxon>
        <taxon>Campylobacteraceae</taxon>
        <taxon>Campylobacter</taxon>
    </lineage>
</organism>
<feature type="non-terminal residue" evidence="1">
    <location>
        <position position="181"/>
    </location>
</feature>
<evidence type="ECO:0000313" key="2">
    <source>
        <dbReference type="Proteomes" id="UP000533324"/>
    </source>
</evidence>
<evidence type="ECO:0000313" key="1">
    <source>
        <dbReference type="EMBL" id="EAJ1255143.1"/>
    </source>
</evidence>
<sequence>MNENPYVNFGSFIAATIVKCLMKTKGQSEETVAYVLGVNVNELKIKEGQIDYDPCCKVLNFLDDDFYKERGQWLSCLNSCLNLVNQKEQQLQRLLEYSEEFIQKVQAKDITIKNIIDFFKQSHSQGIKKYNERFIFDIHRKNSEDENELNLDVAYIYICIFYTILKCRVSTVDIDLEAFNL</sequence>
<dbReference type="AlphaFoldDB" id="A0A7U8AR88"/>